<gene>
    <name evidence="2" type="ORF">Hamer_G000055</name>
</gene>
<dbReference type="Proteomes" id="UP000747542">
    <property type="component" value="Unassembled WGS sequence"/>
</dbReference>
<feature type="region of interest" description="Disordered" evidence="1">
    <location>
        <begin position="70"/>
        <end position="95"/>
    </location>
</feature>
<feature type="compositionally biased region" description="Polar residues" evidence="1">
    <location>
        <begin position="9"/>
        <end position="22"/>
    </location>
</feature>
<feature type="region of interest" description="Disordered" evidence="1">
    <location>
        <begin position="1"/>
        <end position="24"/>
    </location>
</feature>
<evidence type="ECO:0000313" key="3">
    <source>
        <dbReference type="Proteomes" id="UP000747542"/>
    </source>
</evidence>
<protein>
    <submittedName>
        <fullName evidence="2">Uncharacterized protein</fullName>
    </submittedName>
</protein>
<sequence>MQEAAYQKAKSSTYNDIDTSPGTDAATPFIAMANRFYSLPVEGREGLQWGWAFLSCPRVERGVCGFVATDNPDVDPSGGPTPELTPGDGSPYGGSIEVTPMPGVPAASHYFSWGLITRYFQKSISWHL</sequence>
<accession>A0A8J5NCR9</accession>
<organism evidence="2 3">
    <name type="scientific">Homarus americanus</name>
    <name type="common">American lobster</name>
    <dbReference type="NCBI Taxonomy" id="6706"/>
    <lineage>
        <taxon>Eukaryota</taxon>
        <taxon>Metazoa</taxon>
        <taxon>Ecdysozoa</taxon>
        <taxon>Arthropoda</taxon>
        <taxon>Crustacea</taxon>
        <taxon>Multicrustacea</taxon>
        <taxon>Malacostraca</taxon>
        <taxon>Eumalacostraca</taxon>
        <taxon>Eucarida</taxon>
        <taxon>Decapoda</taxon>
        <taxon>Pleocyemata</taxon>
        <taxon>Astacidea</taxon>
        <taxon>Nephropoidea</taxon>
        <taxon>Nephropidae</taxon>
        <taxon>Homarus</taxon>
    </lineage>
</organism>
<proteinExistence type="predicted"/>
<dbReference type="AlphaFoldDB" id="A0A8J5NCR9"/>
<dbReference type="EMBL" id="JAHLQT010002534">
    <property type="protein sequence ID" value="KAG7176863.1"/>
    <property type="molecule type" value="Genomic_DNA"/>
</dbReference>
<evidence type="ECO:0000256" key="1">
    <source>
        <dbReference type="SAM" id="MobiDB-lite"/>
    </source>
</evidence>
<keyword evidence="3" id="KW-1185">Reference proteome</keyword>
<evidence type="ECO:0000313" key="2">
    <source>
        <dbReference type="EMBL" id="KAG7176863.1"/>
    </source>
</evidence>
<name>A0A8J5NCR9_HOMAM</name>
<reference evidence="2" key="1">
    <citation type="journal article" date="2021" name="Sci. Adv.">
        <title>The American lobster genome reveals insights on longevity, neural, and immune adaptations.</title>
        <authorList>
            <person name="Polinski J.M."/>
            <person name="Zimin A.V."/>
            <person name="Clark K.F."/>
            <person name="Kohn A.B."/>
            <person name="Sadowski N."/>
            <person name="Timp W."/>
            <person name="Ptitsyn A."/>
            <person name="Khanna P."/>
            <person name="Romanova D.Y."/>
            <person name="Williams P."/>
            <person name="Greenwood S.J."/>
            <person name="Moroz L.L."/>
            <person name="Walt D.R."/>
            <person name="Bodnar A.G."/>
        </authorList>
    </citation>
    <scope>NUCLEOTIDE SEQUENCE</scope>
    <source>
        <strain evidence="2">GMGI-L3</strain>
    </source>
</reference>
<comment type="caution">
    <text evidence="2">The sequence shown here is derived from an EMBL/GenBank/DDBJ whole genome shotgun (WGS) entry which is preliminary data.</text>
</comment>